<gene>
    <name evidence="6" type="ORF">FNB79_11710</name>
</gene>
<feature type="transmembrane region" description="Helical" evidence="5">
    <location>
        <begin position="90"/>
        <end position="123"/>
    </location>
</feature>
<keyword evidence="3 5" id="KW-1133">Transmembrane helix</keyword>
<evidence type="ECO:0000313" key="7">
    <source>
        <dbReference type="Proteomes" id="UP000319209"/>
    </source>
</evidence>
<accession>A0A516GSV3</accession>
<dbReference type="PANTHER" id="PTHR43847">
    <property type="entry name" value="BLL3993 PROTEIN"/>
    <property type="match status" value="1"/>
</dbReference>
<protein>
    <submittedName>
        <fullName evidence="6">DUF1295 domain-containing protein</fullName>
    </submittedName>
</protein>
<dbReference type="AlphaFoldDB" id="A0A516GSV3"/>
<dbReference type="EMBL" id="CP041637">
    <property type="protein sequence ID" value="QDO94602.1"/>
    <property type="molecule type" value="Genomic_DNA"/>
</dbReference>
<sequence length="150" mass="17459">MNSEQKLLKDYLFVGLQLILLFIYILPINLIRFNLINGLYYFSILLMLLGFSLSGIALLQINTKLSPFPTPKLNTTLHTNGAFKMSRHPIYTGILAITIGYGLYTTSLFKLLLAFLLLVLFYFKSKYEEQLLIKKFPEYAAYKRKTRRFI</sequence>
<dbReference type="OrthoDB" id="9809773at2"/>
<evidence type="ECO:0000313" key="6">
    <source>
        <dbReference type="EMBL" id="QDO94602.1"/>
    </source>
</evidence>
<dbReference type="InterPro" id="IPR007318">
    <property type="entry name" value="Phopholipid_MeTrfase"/>
</dbReference>
<feature type="transmembrane region" description="Helical" evidence="5">
    <location>
        <begin position="12"/>
        <end position="31"/>
    </location>
</feature>
<dbReference type="Pfam" id="PF04191">
    <property type="entry name" value="PEMT"/>
    <property type="match status" value="1"/>
</dbReference>
<comment type="subcellular location">
    <subcellularLocation>
        <location evidence="1">Endomembrane system</location>
        <topology evidence="1">Multi-pass membrane protein</topology>
    </subcellularLocation>
</comment>
<name>A0A516GSV3_9FLAO</name>
<dbReference type="Proteomes" id="UP000319209">
    <property type="component" value="Chromosome"/>
</dbReference>
<dbReference type="Gene3D" id="1.20.120.1630">
    <property type="match status" value="1"/>
</dbReference>
<proteinExistence type="predicted"/>
<organism evidence="6 7">
    <name type="scientific">Formosa sediminum</name>
    <dbReference type="NCBI Taxonomy" id="2594004"/>
    <lineage>
        <taxon>Bacteria</taxon>
        <taxon>Pseudomonadati</taxon>
        <taxon>Bacteroidota</taxon>
        <taxon>Flavobacteriia</taxon>
        <taxon>Flavobacteriales</taxon>
        <taxon>Flavobacteriaceae</taxon>
        <taxon>Formosa</taxon>
    </lineage>
</organism>
<keyword evidence="2 5" id="KW-0812">Transmembrane</keyword>
<evidence type="ECO:0000256" key="4">
    <source>
        <dbReference type="ARBA" id="ARBA00023136"/>
    </source>
</evidence>
<evidence type="ECO:0000256" key="2">
    <source>
        <dbReference type="ARBA" id="ARBA00022692"/>
    </source>
</evidence>
<dbReference type="GO" id="GO:0012505">
    <property type="term" value="C:endomembrane system"/>
    <property type="evidence" value="ECO:0007669"/>
    <property type="project" value="UniProtKB-SubCell"/>
</dbReference>
<feature type="transmembrane region" description="Helical" evidence="5">
    <location>
        <begin position="38"/>
        <end position="61"/>
    </location>
</feature>
<dbReference type="PANTHER" id="PTHR43847:SF1">
    <property type="entry name" value="BLL3993 PROTEIN"/>
    <property type="match status" value="1"/>
</dbReference>
<dbReference type="RefSeq" id="WP_143381486.1">
    <property type="nucleotide sequence ID" value="NZ_CP041637.1"/>
</dbReference>
<keyword evidence="7" id="KW-1185">Reference proteome</keyword>
<reference evidence="6 7" key="1">
    <citation type="submission" date="2019-07" db="EMBL/GenBank/DDBJ databases">
        <title>Genome sequencing for Formosa sp. PS13.</title>
        <authorList>
            <person name="Park S.-J."/>
        </authorList>
    </citation>
    <scope>NUCLEOTIDE SEQUENCE [LARGE SCALE GENOMIC DNA]</scope>
    <source>
        <strain evidence="6 7">PS13</strain>
    </source>
</reference>
<evidence type="ECO:0000256" key="1">
    <source>
        <dbReference type="ARBA" id="ARBA00004127"/>
    </source>
</evidence>
<evidence type="ECO:0000256" key="3">
    <source>
        <dbReference type="ARBA" id="ARBA00022989"/>
    </source>
</evidence>
<keyword evidence="4 5" id="KW-0472">Membrane</keyword>
<evidence type="ECO:0000256" key="5">
    <source>
        <dbReference type="SAM" id="Phobius"/>
    </source>
</evidence>
<dbReference type="InterPro" id="IPR052527">
    <property type="entry name" value="Metal_cation-efflux_comp"/>
</dbReference>
<dbReference type="KEGG" id="fop:FNB79_11710"/>